<organism evidence="11 12">
    <name type="scientific">Limimaricola hongkongensis DSM 17492</name>
    <dbReference type="NCBI Taxonomy" id="1122180"/>
    <lineage>
        <taxon>Bacteria</taxon>
        <taxon>Pseudomonadati</taxon>
        <taxon>Pseudomonadota</taxon>
        <taxon>Alphaproteobacteria</taxon>
        <taxon>Rhodobacterales</taxon>
        <taxon>Paracoccaceae</taxon>
        <taxon>Limimaricola</taxon>
    </lineage>
</organism>
<dbReference type="FunFam" id="3.30.540.10:FF:000003">
    <property type="entry name" value="Inositol-1-monophosphatase"/>
    <property type="match status" value="1"/>
</dbReference>
<dbReference type="GO" id="GO:0008934">
    <property type="term" value="F:inositol monophosphate 1-phosphatase activity"/>
    <property type="evidence" value="ECO:0007669"/>
    <property type="project" value="InterPro"/>
</dbReference>
<evidence type="ECO:0000256" key="6">
    <source>
        <dbReference type="ARBA" id="ARBA00022723"/>
    </source>
</evidence>
<dbReference type="OrthoDB" id="9785695at2"/>
<evidence type="ECO:0000256" key="7">
    <source>
        <dbReference type="ARBA" id="ARBA00022801"/>
    </source>
</evidence>
<proteinExistence type="inferred from homology"/>
<dbReference type="Gene3D" id="3.40.190.80">
    <property type="match status" value="1"/>
</dbReference>
<evidence type="ECO:0000256" key="5">
    <source>
        <dbReference type="ARBA" id="ARBA00019784"/>
    </source>
</evidence>
<feature type="binding site" evidence="9">
    <location>
        <position position="86"/>
    </location>
    <ligand>
        <name>Mg(2+)</name>
        <dbReference type="ChEBI" id="CHEBI:18420"/>
        <label>1</label>
        <note>catalytic</note>
    </ligand>
</feature>
<feature type="binding site" evidence="9">
    <location>
        <position position="88"/>
    </location>
    <ligand>
        <name>Mg(2+)</name>
        <dbReference type="ChEBI" id="CHEBI:18420"/>
        <label>1</label>
        <note>catalytic</note>
    </ligand>
</feature>
<dbReference type="PRINTS" id="PR01959">
    <property type="entry name" value="SBIMPHPHTASE"/>
</dbReference>
<sequence length="264" mass="28953">MARSANLNVMMKTARRAGRALLKDFAEVEQLQVSTKGPGDFVTRADRQAEQTIREALMEARPSYGFLGEEGGPVEGEDPTRRWIVDPLDGTTNYLHGMPHWAISIALEHKGKIVAGVIYDPVKDEMFHAEKGEGAWLNEGRLRVSARHRLVESIFSTGVPCAGRRTLPAMIQDLARIAPEVAGLRQYGSSALNMAYVAAGRTEGYWERETRIWDIAAGMIIATEAGGFVGAIREGHDPLEHGDVVVANADIFEKFAKLVRARAA</sequence>
<dbReference type="Proteomes" id="UP000025047">
    <property type="component" value="Unassembled WGS sequence"/>
</dbReference>
<evidence type="ECO:0000256" key="4">
    <source>
        <dbReference type="ARBA" id="ARBA00013106"/>
    </source>
</evidence>
<comment type="cofactor">
    <cofactor evidence="2 9 10">
        <name>Mg(2+)</name>
        <dbReference type="ChEBI" id="CHEBI:18420"/>
    </cofactor>
</comment>
<dbReference type="GO" id="GO:0006020">
    <property type="term" value="P:inositol metabolic process"/>
    <property type="evidence" value="ECO:0007669"/>
    <property type="project" value="TreeGrafter"/>
</dbReference>
<dbReference type="EC" id="3.1.3.25" evidence="4 10"/>
<dbReference type="InterPro" id="IPR020550">
    <property type="entry name" value="Inositol_monophosphatase_CS"/>
</dbReference>
<dbReference type="STRING" id="1122180.Lokhon_01555"/>
<dbReference type="SUPFAM" id="SSF56655">
    <property type="entry name" value="Carbohydrate phosphatase"/>
    <property type="match status" value="1"/>
</dbReference>
<feature type="binding site" evidence="9">
    <location>
        <position position="89"/>
    </location>
    <ligand>
        <name>Mg(2+)</name>
        <dbReference type="ChEBI" id="CHEBI:18420"/>
        <label>1</label>
        <note>catalytic</note>
    </ligand>
</feature>
<accession>A0A017HEG1</accession>
<comment type="similarity">
    <text evidence="3 10">Belongs to the inositol monophosphatase superfamily.</text>
</comment>
<dbReference type="PANTHER" id="PTHR20854:SF4">
    <property type="entry name" value="INOSITOL-1-MONOPHOSPHATASE-RELATED"/>
    <property type="match status" value="1"/>
</dbReference>
<evidence type="ECO:0000256" key="9">
    <source>
        <dbReference type="PIRSR" id="PIRSR600760-2"/>
    </source>
</evidence>
<evidence type="ECO:0000313" key="11">
    <source>
        <dbReference type="EMBL" id="EYD72751.1"/>
    </source>
</evidence>
<dbReference type="PANTHER" id="PTHR20854">
    <property type="entry name" value="INOSITOL MONOPHOSPHATASE"/>
    <property type="match status" value="1"/>
</dbReference>
<protein>
    <recommendedName>
        <fullName evidence="5 10">Inositol-1-monophosphatase</fullName>
        <ecNumber evidence="4 10">3.1.3.25</ecNumber>
    </recommendedName>
</protein>
<keyword evidence="7 10" id="KW-0378">Hydrolase</keyword>
<dbReference type="AlphaFoldDB" id="A0A017HEG1"/>
<dbReference type="GO" id="GO:0007165">
    <property type="term" value="P:signal transduction"/>
    <property type="evidence" value="ECO:0007669"/>
    <property type="project" value="TreeGrafter"/>
</dbReference>
<feature type="binding site" evidence="9">
    <location>
        <position position="214"/>
    </location>
    <ligand>
        <name>Mg(2+)</name>
        <dbReference type="ChEBI" id="CHEBI:18420"/>
        <label>1</label>
        <note>catalytic</note>
    </ligand>
</feature>
<evidence type="ECO:0000256" key="3">
    <source>
        <dbReference type="ARBA" id="ARBA00009759"/>
    </source>
</evidence>
<dbReference type="InterPro" id="IPR022337">
    <property type="entry name" value="Inositol_monophosphatase_SuhB"/>
</dbReference>
<dbReference type="GO" id="GO:0046854">
    <property type="term" value="P:phosphatidylinositol phosphate biosynthetic process"/>
    <property type="evidence" value="ECO:0007669"/>
    <property type="project" value="InterPro"/>
</dbReference>
<dbReference type="InterPro" id="IPR020583">
    <property type="entry name" value="Inositol_monoP_metal-BS"/>
</dbReference>
<evidence type="ECO:0000256" key="8">
    <source>
        <dbReference type="ARBA" id="ARBA00022842"/>
    </source>
</evidence>
<dbReference type="PATRIC" id="fig|1122180.6.peg.1534"/>
<feature type="binding site" evidence="9">
    <location>
        <position position="69"/>
    </location>
    <ligand>
        <name>Mg(2+)</name>
        <dbReference type="ChEBI" id="CHEBI:18420"/>
        <label>1</label>
        <note>catalytic</note>
    </ligand>
</feature>
<keyword evidence="6 9" id="KW-0479">Metal-binding</keyword>
<dbReference type="PRINTS" id="PR00377">
    <property type="entry name" value="IMPHPHTASES"/>
</dbReference>
<dbReference type="EMBL" id="APGJ01000004">
    <property type="protein sequence ID" value="EYD72751.1"/>
    <property type="molecule type" value="Genomic_DNA"/>
</dbReference>
<evidence type="ECO:0000256" key="1">
    <source>
        <dbReference type="ARBA" id="ARBA00001033"/>
    </source>
</evidence>
<name>A0A017HEG1_9RHOB</name>
<dbReference type="eggNOG" id="COG0483">
    <property type="taxonomic scope" value="Bacteria"/>
</dbReference>
<dbReference type="InterPro" id="IPR033942">
    <property type="entry name" value="IMPase"/>
</dbReference>
<dbReference type="InterPro" id="IPR000760">
    <property type="entry name" value="Inositol_monophosphatase-like"/>
</dbReference>
<reference evidence="11 12" key="1">
    <citation type="submission" date="2013-03" db="EMBL/GenBank/DDBJ databases">
        <authorList>
            <person name="Fiebig A."/>
            <person name="Goeker M."/>
            <person name="Klenk H.-P.P."/>
        </authorList>
    </citation>
    <scope>NUCLEOTIDE SEQUENCE [LARGE SCALE GENOMIC DNA]</scope>
    <source>
        <strain evidence="11 12">DSM 17492</strain>
    </source>
</reference>
<dbReference type="PROSITE" id="PS00629">
    <property type="entry name" value="IMP_1"/>
    <property type="match status" value="1"/>
</dbReference>
<comment type="catalytic activity">
    <reaction evidence="1 10">
        <text>a myo-inositol phosphate + H2O = myo-inositol + phosphate</text>
        <dbReference type="Rhea" id="RHEA:24056"/>
        <dbReference type="ChEBI" id="CHEBI:15377"/>
        <dbReference type="ChEBI" id="CHEBI:17268"/>
        <dbReference type="ChEBI" id="CHEBI:43474"/>
        <dbReference type="ChEBI" id="CHEBI:84139"/>
        <dbReference type="EC" id="3.1.3.25"/>
    </reaction>
</comment>
<evidence type="ECO:0000313" key="12">
    <source>
        <dbReference type="Proteomes" id="UP000025047"/>
    </source>
</evidence>
<dbReference type="RefSeq" id="WP_017929033.1">
    <property type="nucleotide sequence ID" value="NZ_KB822999.1"/>
</dbReference>
<evidence type="ECO:0000256" key="10">
    <source>
        <dbReference type="RuleBase" id="RU364068"/>
    </source>
</evidence>
<keyword evidence="12" id="KW-1185">Reference proteome</keyword>
<dbReference type="PROSITE" id="PS00630">
    <property type="entry name" value="IMP_2"/>
    <property type="match status" value="1"/>
</dbReference>
<dbReference type="Gene3D" id="3.30.540.10">
    <property type="entry name" value="Fructose-1,6-Bisphosphatase, subunit A, domain 1"/>
    <property type="match status" value="1"/>
</dbReference>
<keyword evidence="8 9" id="KW-0460">Magnesium</keyword>
<dbReference type="CDD" id="cd01639">
    <property type="entry name" value="IMPase"/>
    <property type="match status" value="1"/>
</dbReference>
<evidence type="ECO:0000256" key="2">
    <source>
        <dbReference type="ARBA" id="ARBA00001946"/>
    </source>
</evidence>
<dbReference type="HOGENOM" id="CLU_044118_0_0_5"/>
<gene>
    <name evidence="11" type="ORF">Lokhon_01555</name>
</gene>
<dbReference type="Pfam" id="PF00459">
    <property type="entry name" value="Inositol_P"/>
    <property type="match status" value="1"/>
</dbReference>
<comment type="caution">
    <text evidence="11">The sequence shown here is derived from an EMBL/GenBank/DDBJ whole genome shotgun (WGS) entry which is preliminary data.</text>
</comment>
<dbReference type="GO" id="GO:0046872">
    <property type="term" value="F:metal ion binding"/>
    <property type="evidence" value="ECO:0007669"/>
    <property type="project" value="UniProtKB-KW"/>
</dbReference>